<accession>A0A556QQV5</accession>
<dbReference type="RefSeq" id="WP_144229367.1">
    <property type="nucleotide sequence ID" value="NZ_CBCRVV010000005.1"/>
</dbReference>
<protein>
    <recommendedName>
        <fullName evidence="3">Glycosyltransferase family 2 protein</fullName>
    </recommendedName>
</protein>
<evidence type="ECO:0000313" key="1">
    <source>
        <dbReference type="EMBL" id="TSJ79024.1"/>
    </source>
</evidence>
<evidence type="ECO:0008006" key="3">
    <source>
        <dbReference type="Google" id="ProtNLM"/>
    </source>
</evidence>
<gene>
    <name evidence="1" type="ORF">FPL22_06915</name>
</gene>
<dbReference type="OrthoDB" id="5465469at2"/>
<keyword evidence="2" id="KW-1185">Reference proteome</keyword>
<name>A0A556QQV5_9BACT</name>
<dbReference type="SUPFAM" id="SSF53448">
    <property type="entry name" value="Nucleotide-diphospho-sugar transferases"/>
    <property type="match status" value="1"/>
</dbReference>
<reference evidence="1 2" key="1">
    <citation type="submission" date="2019-07" db="EMBL/GenBank/DDBJ databases">
        <title>Description of 53C-WASEF.</title>
        <authorList>
            <person name="Pitt A."/>
            <person name="Hahn M.W."/>
        </authorList>
    </citation>
    <scope>NUCLEOTIDE SEQUENCE [LARGE SCALE GENOMIC DNA]</scope>
    <source>
        <strain evidence="1 2">53C-WASEF</strain>
    </source>
</reference>
<proteinExistence type="predicted"/>
<dbReference type="AlphaFoldDB" id="A0A556QQV5"/>
<organism evidence="1 2">
    <name type="scientific">Rariglobus hedericola</name>
    <dbReference type="NCBI Taxonomy" id="2597822"/>
    <lineage>
        <taxon>Bacteria</taxon>
        <taxon>Pseudomonadati</taxon>
        <taxon>Verrucomicrobiota</taxon>
        <taxon>Opitutia</taxon>
        <taxon>Opitutales</taxon>
        <taxon>Opitutaceae</taxon>
        <taxon>Rariglobus</taxon>
    </lineage>
</organism>
<sequence length="319" mass="36031">MIFSAGAMLAAGYVGACYLTGENLIATWWDEWRLSRRSLAELDAACAANMRSSGLVVSLTTIPSRIVALELTIKSLLRQSCRPTEIRLCLPAWSTREQRLYEVPAWLAQLRCVKIVRCEDKGPATKFLPTLQEVAPDQAVLIVDDDRIYHARLLERYVSLTAANPHEVVSGAGWNVPADLIDRPTTLSGRLRRAPHVPVRANQLGRVREVDIVQGVHSYVVRPRFFDLKELGDFTAAPDSVRRVDDVWVSAHCQVPKRVHPMRLGYTDFLPWRNRKLQATTSLGRLNRAENPEQRSNSIALKYLSDRWRKRGEGTLNRG</sequence>
<comment type="caution">
    <text evidence="1">The sequence shown here is derived from an EMBL/GenBank/DDBJ whole genome shotgun (WGS) entry which is preliminary data.</text>
</comment>
<evidence type="ECO:0000313" key="2">
    <source>
        <dbReference type="Proteomes" id="UP000315648"/>
    </source>
</evidence>
<dbReference type="EMBL" id="VMBG01000001">
    <property type="protein sequence ID" value="TSJ79024.1"/>
    <property type="molecule type" value="Genomic_DNA"/>
</dbReference>
<dbReference type="Proteomes" id="UP000315648">
    <property type="component" value="Unassembled WGS sequence"/>
</dbReference>
<dbReference type="InterPro" id="IPR029044">
    <property type="entry name" value="Nucleotide-diphossugar_trans"/>
</dbReference>